<dbReference type="FunFam" id="2.30.42.10:FF:000038">
    <property type="entry name" value="Multiple PDZ domain protein isoform X1"/>
    <property type="match status" value="1"/>
</dbReference>
<feature type="domain" description="PDZ" evidence="10">
    <location>
        <begin position="241"/>
        <end position="321"/>
    </location>
</feature>
<dbReference type="FunFam" id="2.30.42.10:FF:000070">
    <property type="entry name" value="Multiple PDZ domain protein"/>
    <property type="match status" value="1"/>
</dbReference>
<evidence type="ECO:0000256" key="2">
    <source>
        <dbReference type="ARBA" id="ARBA00004435"/>
    </source>
</evidence>
<dbReference type="CDD" id="cd06670">
    <property type="entry name" value="PDZ6_MUPP1-like"/>
    <property type="match status" value="1"/>
</dbReference>
<dbReference type="SUPFAM" id="SSF50156">
    <property type="entry name" value="PDZ domain-like"/>
    <property type="match status" value="11"/>
</dbReference>
<dbReference type="CDD" id="cd06671">
    <property type="entry name" value="PDZ7_MUPP1-PD6_PATJ-like"/>
    <property type="match status" value="1"/>
</dbReference>
<evidence type="ECO:0000259" key="10">
    <source>
        <dbReference type="PROSITE" id="PS50106"/>
    </source>
</evidence>
<dbReference type="Pfam" id="PF00595">
    <property type="entry name" value="PDZ"/>
    <property type="match status" value="11"/>
</dbReference>
<evidence type="ECO:0000256" key="9">
    <source>
        <dbReference type="SAM" id="MobiDB-lite"/>
    </source>
</evidence>
<dbReference type="CDD" id="cd06672">
    <property type="entry name" value="PDZ8_MUPP1-PDZ7_PATJ-PDZ2_INAD-like"/>
    <property type="match status" value="1"/>
</dbReference>
<evidence type="ECO:0000313" key="13">
    <source>
        <dbReference type="RefSeq" id="XP_030643551.1"/>
    </source>
</evidence>
<dbReference type="PANTHER" id="PTHR19964:SF10">
    <property type="entry name" value="MULTIPLE PDZ DOMAIN PROTEIN"/>
    <property type="match status" value="1"/>
</dbReference>
<reference evidence="12" key="1">
    <citation type="submission" date="2024-06" db="UniProtKB">
        <authorList>
            <consortium name="RefSeq"/>
        </authorList>
    </citation>
    <scope>NUCLEOTIDE SEQUENCE [LARGE SCALE GENOMIC DNA]</scope>
</reference>
<dbReference type="CDD" id="cd06667">
    <property type="entry name" value="PDZ2_MUPP1-like"/>
    <property type="match status" value="1"/>
</dbReference>
<dbReference type="CDD" id="cd06673">
    <property type="entry name" value="PDZ10_MUPP1-PDZ8_PATJ-like"/>
    <property type="match status" value="1"/>
</dbReference>
<evidence type="ECO:0000256" key="8">
    <source>
        <dbReference type="ARBA" id="ARBA00023136"/>
    </source>
</evidence>
<feature type="domain" description="PDZ" evidence="10">
    <location>
        <begin position="141"/>
        <end position="227"/>
    </location>
</feature>
<feature type="domain" description="PDZ" evidence="10">
    <location>
        <begin position="1498"/>
        <end position="1580"/>
    </location>
</feature>
<keyword evidence="8" id="KW-0472">Membrane</keyword>
<dbReference type="RefSeq" id="XP_030643551.1">
    <property type="nucleotide sequence ID" value="XM_030787691.1"/>
</dbReference>
<dbReference type="CDD" id="cd06669">
    <property type="entry name" value="PDZ5_MUPP1-like"/>
    <property type="match status" value="1"/>
</dbReference>
<dbReference type="GO" id="GO:0005923">
    <property type="term" value="C:bicellular tight junction"/>
    <property type="evidence" value="ECO:0007669"/>
    <property type="project" value="UniProtKB-SubCell"/>
</dbReference>
<feature type="region of interest" description="Disordered" evidence="9">
    <location>
        <begin position="990"/>
        <end position="1014"/>
    </location>
</feature>
<keyword evidence="5" id="KW-0597">Phosphoprotein</keyword>
<dbReference type="InterPro" id="IPR015132">
    <property type="entry name" value="L27_2"/>
</dbReference>
<feature type="compositionally biased region" description="Basic and acidic residues" evidence="9">
    <location>
        <begin position="836"/>
        <end position="848"/>
    </location>
</feature>
<keyword evidence="7" id="KW-0965">Cell junction</keyword>
<organism evidence="12 13">
    <name type="scientific">Chanos chanos</name>
    <name type="common">Milkfish</name>
    <name type="synonym">Mugil chanos</name>
    <dbReference type="NCBI Taxonomy" id="29144"/>
    <lineage>
        <taxon>Eukaryota</taxon>
        <taxon>Metazoa</taxon>
        <taxon>Chordata</taxon>
        <taxon>Craniata</taxon>
        <taxon>Vertebrata</taxon>
        <taxon>Euteleostomi</taxon>
        <taxon>Actinopterygii</taxon>
        <taxon>Neopterygii</taxon>
        <taxon>Teleostei</taxon>
        <taxon>Ostariophysi</taxon>
        <taxon>Gonorynchiformes</taxon>
        <taxon>Chanidae</taxon>
        <taxon>Chanos</taxon>
    </lineage>
</organism>
<feature type="domain" description="PDZ" evidence="10">
    <location>
        <begin position="1030"/>
        <end position="1122"/>
    </location>
</feature>
<evidence type="ECO:0000259" key="11">
    <source>
        <dbReference type="PROSITE" id="PS51022"/>
    </source>
</evidence>
<keyword evidence="6" id="KW-0677">Repeat</keyword>
<keyword evidence="4" id="KW-1003">Cell membrane</keyword>
<comment type="subcellular location">
    <subcellularLocation>
        <location evidence="1">Apical cell membrane</location>
    </subcellularLocation>
    <subcellularLocation>
        <location evidence="2">Cell junction</location>
        <location evidence="2">Tight junction</location>
    </subcellularLocation>
</comment>
<feature type="compositionally biased region" description="Polar residues" evidence="9">
    <location>
        <begin position="990"/>
        <end position="1005"/>
    </location>
</feature>
<dbReference type="SUPFAM" id="SSF101288">
    <property type="entry name" value="L27 domain"/>
    <property type="match status" value="1"/>
</dbReference>
<feature type="region of interest" description="Disordered" evidence="9">
    <location>
        <begin position="836"/>
        <end position="868"/>
    </location>
</feature>
<gene>
    <name evidence="13" type="primary">LOC115823657</name>
</gene>
<protein>
    <submittedName>
        <fullName evidence="13">Multiple PDZ domain protein</fullName>
    </submittedName>
</protein>
<feature type="domain" description="PDZ" evidence="10">
    <location>
        <begin position="732"/>
        <end position="809"/>
    </location>
</feature>
<dbReference type="Proteomes" id="UP000504632">
    <property type="component" value="Chromosome 11"/>
</dbReference>
<feature type="domain" description="PDZ" evidence="10">
    <location>
        <begin position="897"/>
        <end position="965"/>
    </location>
</feature>
<feature type="domain" description="PDZ" evidence="10">
    <location>
        <begin position="590"/>
        <end position="671"/>
    </location>
</feature>
<keyword evidence="12" id="KW-1185">Reference proteome</keyword>
<feature type="domain" description="PDZ" evidence="10">
    <location>
        <begin position="353"/>
        <end position="439"/>
    </location>
</feature>
<feature type="region of interest" description="Disordered" evidence="9">
    <location>
        <begin position="99"/>
        <end position="124"/>
    </location>
</feature>
<dbReference type="OrthoDB" id="6022711at2759"/>
<feature type="compositionally biased region" description="Polar residues" evidence="9">
    <location>
        <begin position="99"/>
        <end position="116"/>
    </location>
</feature>
<accession>A0A6J2WJP4</accession>
<dbReference type="InterPro" id="IPR004172">
    <property type="entry name" value="L27_dom"/>
</dbReference>
<keyword evidence="3" id="KW-0796">Tight junction</keyword>
<dbReference type="InParanoid" id="A0A6J2WJP4"/>
<name>A0A6J2WJP4_CHACN</name>
<dbReference type="InterPro" id="IPR036034">
    <property type="entry name" value="PDZ_sf"/>
</dbReference>
<dbReference type="SMART" id="SM00228">
    <property type="entry name" value="PDZ"/>
    <property type="match status" value="11"/>
</dbReference>
<feature type="domain" description="PDZ" evidence="10">
    <location>
        <begin position="1394"/>
        <end position="1477"/>
    </location>
</feature>
<dbReference type="PROSITE" id="PS50106">
    <property type="entry name" value="PDZ"/>
    <property type="match status" value="11"/>
</dbReference>
<evidence type="ECO:0000256" key="5">
    <source>
        <dbReference type="ARBA" id="ARBA00022553"/>
    </source>
</evidence>
<dbReference type="InterPro" id="IPR001478">
    <property type="entry name" value="PDZ"/>
</dbReference>
<evidence type="ECO:0000313" key="12">
    <source>
        <dbReference type="Proteomes" id="UP000504632"/>
    </source>
</evidence>
<dbReference type="CDD" id="cd06676">
    <property type="entry name" value="PDZ13_MUPP1-like"/>
    <property type="match status" value="1"/>
</dbReference>
<feature type="region of interest" description="Disordered" evidence="9">
    <location>
        <begin position="437"/>
        <end position="493"/>
    </location>
</feature>
<feature type="region of interest" description="Disordered" evidence="9">
    <location>
        <begin position="1142"/>
        <end position="1199"/>
    </location>
</feature>
<evidence type="ECO:0000256" key="6">
    <source>
        <dbReference type="ARBA" id="ARBA00022737"/>
    </source>
</evidence>
<proteinExistence type="predicted"/>
<dbReference type="PROSITE" id="PS51022">
    <property type="entry name" value="L27"/>
    <property type="match status" value="1"/>
</dbReference>
<feature type="compositionally biased region" description="Basic and acidic residues" evidence="9">
    <location>
        <begin position="1182"/>
        <end position="1199"/>
    </location>
</feature>
<feature type="compositionally biased region" description="Low complexity" evidence="9">
    <location>
        <begin position="473"/>
        <end position="493"/>
    </location>
</feature>
<dbReference type="GO" id="GO:0016324">
    <property type="term" value="C:apical plasma membrane"/>
    <property type="evidence" value="ECO:0007669"/>
    <property type="project" value="UniProtKB-SubCell"/>
</dbReference>
<feature type="compositionally biased region" description="Polar residues" evidence="9">
    <location>
        <begin position="1170"/>
        <end position="1181"/>
    </location>
</feature>
<feature type="domain" description="PDZ" evidence="10">
    <location>
        <begin position="1672"/>
        <end position="1757"/>
    </location>
</feature>
<dbReference type="PANTHER" id="PTHR19964">
    <property type="entry name" value="MULTIPLE PDZ DOMAIN PROTEIN"/>
    <property type="match status" value="1"/>
</dbReference>
<evidence type="ECO:0000256" key="1">
    <source>
        <dbReference type="ARBA" id="ARBA00004221"/>
    </source>
</evidence>
<dbReference type="Pfam" id="PF09045">
    <property type="entry name" value="L27_2"/>
    <property type="match status" value="1"/>
</dbReference>
<evidence type="ECO:0000256" key="3">
    <source>
        <dbReference type="ARBA" id="ARBA00022427"/>
    </source>
</evidence>
<feature type="region of interest" description="Disordered" evidence="9">
    <location>
        <begin position="1341"/>
        <end position="1361"/>
    </location>
</feature>
<feature type="domain" description="PDZ" evidence="10">
    <location>
        <begin position="1221"/>
        <end position="1304"/>
    </location>
</feature>
<reference evidence="13" key="2">
    <citation type="submission" date="2025-08" db="UniProtKB">
        <authorList>
            <consortium name="RefSeq"/>
        </authorList>
    </citation>
    <scope>IDENTIFICATION</scope>
</reference>
<feature type="domain" description="L27" evidence="11">
    <location>
        <begin position="3"/>
        <end position="63"/>
    </location>
</feature>
<sequence length="1760" mass="190817">MATMMDTQRAVLAVERLQERLKERGELPTEEKLSLLKSVLQSPLFHQILVMQETGVQNQQQATVGSSQVCCSQSIREEMNCAALTCSLKHSDSYLSAQRCSERSTPANHRSVTPDNDTTDQDEEEFESTVQALAQGREVLSVDLQRGESGLGFRVVSRNNEDKGEFGIFIQDIQPGTVAHSDGRLREGDQILAVNGQLFDSTVSQEDAVRVLHDSGERVILVVARGPITSRLTRTPRHLQLIELENDGSGFGFGIVGGKSTGTMVKTILPGGVADQDGRLHSGDLLMRIGDVDVSCMGSEEVARELRLCGPKVRLLIARETATNDLMGPVTEQQETREGQNCKDTGGKHCEFTVKFVKNKNGLGITVAKMTEDLSEETSGIVVKGIVKGSAVDQDGQVHIGDHLIAVDGLRLHGCSEQRALEILRMTGQRVELTLRRRTNPAPHPAPSAPDGPTGPDTLSSVKTPSATPTPPLTSAALPVTSVTPPLTSVTPPLTSVTTPLGLLPPPPPPCLPRPKTVPPLVKILCLDHRDLNYNTEHDESLLPFCLNSKTITGNKEPALENGPGLTEAEEKELKRKWQCTLGIKYDILVAQVQKFIESGGLGMSLETKAGHHYIYSILPEGPVGQTGLFRRGDELLEVNGIPLRGETHKEVVSLLRELPMTVCVVCSRPIPPTPSDGEEDDDNIRLSLKELLAEFNEKAEQNCVGRLCRETVNTRKQEVPVLSHMAMWETTVQVYELEKGEAGLGFSILDYQDPEDPSQTVIVIRSLVPGGLAERDGRLLPGDRLMFVNGTDLSHASLDYAVSVLKSTAYGTVRIGVAKPLPADFEELVTTQFHKTGERQPSEKENDTQQESTLTSTSPPEYNDQQCTLKKRTHFRTEIMETSAKPPLPSSGFERTITVVRGNSSLGMTVSALRDGSGMVIRSVVNGGSISKDGRLGVGDGIVAINSEPATNLTNAQARAMLRRHSLIGPDISVTYVPAAFMDMHRAAVTQSKQEPSAEDTPTNKPGKGQNEEEVLQNYSNKSWSQPRRVTLIREMGTSLGISIIGGRRMGSRLGNGEMSRGVFIKHVAEDSPAAHDKSLQPGDKILQVGGSDLSNVTHEEAVEAIRRAGDRVELIVQSPQENENPSSLLLGLSPANPFIPTPFKPAENRKIKRPPHPAPPPPKLPSVSVGTEKNGQTKHNVPERLRTPQETTEPSKQELDPYWDRMQQRYGKLPGELHMIELERGTAGLGVRVTGNRGENRMSVFVSEIRPDGAAAADGRIRVGDELLEINGQVLYGRSHQNATSIVNSITSYAKIVFTRVTGTLTNQRSTNHTVPAPHSKSFNHTPPSHCAPTINYSNNAQNGKHAPRPHITAANQPPDPTLHTTSYWSSTSSTTVSDPLTCPIIPGTVSTIDICKGPTGLGLSIVGGCNTALRVIVIHEVNKGGSAHRDGRLQTGDQILEVNGIDLRMATHEEALSVLRLSPQRVRLCVFRNYAAHTQQNRVTHAPEDMWDLFSVELEPDRGQGLGFSIVGKSDDTGIFVSKLERGGVADVDGRLLLGDQILSINGEDIRAATQDYATGLLQACRETVVLEVARFRAGQCYPYRCQGVTDCVGMSLSEGGGAPQGESPFCISNIEATGPAELTGQPEVMRCTEGVRNGQSKEHLSLCSSGLAENHTTHNHMRPAQCRTITLDRGSAGLGFSIVGGYRSPHGDLPIYVKTIFPKGAAIEDGRLQSGDQLIEVNGRSLEGVTHAEAVEILKRSDGIVTLTVLSHRRDN</sequence>
<dbReference type="InterPro" id="IPR036892">
    <property type="entry name" value="L27_dom_sf"/>
</dbReference>
<feature type="compositionally biased region" description="Polar residues" evidence="9">
    <location>
        <begin position="850"/>
        <end position="868"/>
    </location>
</feature>
<dbReference type="Gene3D" id="2.30.42.10">
    <property type="match status" value="11"/>
</dbReference>
<dbReference type="Gene3D" id="1.10.287.650">
    <property type="entry name" value="L27 domain"/>
    <property type="match status" value="1"/>
</dbReference>
<evidence type="ECO:0000256" key="4">
    <source>
        <dbReference type="ARBA" id="ARBA00022475"/>
    </source>
</evidence>
<evidence type="ECO:0000256" key="7">
    <source>
        <dbReference type="ARBA" id="ARBA00022949"/>
    </source>
</evidence>
<dbReference type="CDD" id="cd06674">
    <property type="entry name" value="PDZ11_MUPP1-PDZ9_PATJ-like"/>
    <property type="match status" value="1"/>
</dbReference>
<dbReference type="InterPro" id="IPR051342">
    <property type="entry name" value="PDZ_scaffold"/>
</dbReference>
<dbReference type="GeneID" id="115823657"/>